<feature type="domain" description="Histone deacetylase" evidence="1">
    <location>
        <begin position="19"/>
        <end position="297"/>
    </location>
</feature>
<dbReference type="Pfam" id="PF00850">
    <property type="entry name" value="Hist_deacetyl"/>
    <property type="match status" value="1"/>
</dbReference>
<dbReference type="KEGG" id="flt:Sv326_0726"/>
<proteinExistence type="predicted"/>
<dbReference type="PRINTS" id="PR01270">
    <property type="entry name" value="HDASUPER"/>
</dbReference>
<reference evidence="3" key="1">
    <citation type="submission" date="2020-07" db="EMBL/GenBank/DDBJ databases">
        <title>Metabolic diversity and evolutionary history of the archaeal phylum ###Micrarchaeota### uncovered from a freshwater lake metagenome.</title>
        <authorList>
            <person name="Kadnikov V.V."/>
            <person name="Savvichev A.S."/>
            <person name="Mardanov A.V."/>
            <person name="Beletsky A.V."/>
            <person name="Chupakov A.V."/>
            <person name="Kokryatskaya N.M."/>
            <person name="Pimenov N.V."/>
            <person name="Ravin N.V."/>
        </authorList>
    </citation>
    <scope>NUCLEOTIDE SEQUENCE [LARGE SCALE GENOMIC DNA]</scope>
</reference>
<dbReference type="AlphaFoldDB" id="A0A7D6BT22"/>
<organism evidence="2 3">
    <name type="scientific">Fermentimicrarchaeum limneticum</name>
    <dbReference type="NCBI Taxonomy" id="2795018"/>
    <lineage>
        <taxon>Archaea</taxon>
        <taxon>Candidatus Micrarchaeota</taxon>
        <taxon>Candidatus Fermentimicrarchaeales</taxon>
        <taxon>Candidatus Fermentimicrarchaeaceae</taxon>
        <taxon>Candidatus Fermentimicrarchaeum</taxon>
    </lineage>
</organism>
<dbReference type="SUPFAM" id="SSF52768">
    <property type="entry name" value="Arginase/deacetylase"/>
    <property type="match status" value="1"/>
</dbReference>
<protein>
    <submittedName>
        <fullName evidence="2">Histone deacetylase</fullName>
    </submittedName>
</protein>
<dbReference type="Proteomes" id="UP000510821">
    <property type="component" value="Chromosome"/>
</dbReference>
<dbReference type="PANTHER" id="PTHR10625">
    <property type="entry name" value="HISTONE DEACETYLASE HDAC1-RELATED"/>
    <property type="match status" value="1"/>
</dbReference>
<evidence type="ECO:0000259" key="1">
    <source>
        <dbReference type="Pfam" id="PF00850"/>
    </source>
</evidence>
<name>A0A7D6BT22_FERL1</name>
<dbReference type="EMBL" id="CP058998">
    <property type="protein sequence ID" value="QLJ52901.1"/>
    <property type="molecule type" value="Genomic_DNA"/>
</dbReference>
<gene>
    <name evidence="2" type="ORF">Sv326_0726</name>
</gene>
<evidence type="ECO:0000313" key="3">
    <source>
        <dbReference type="Proteomes" id="UP000510821"/>
    </source>
</evidence>
<sequence>MKIVYSERFLEHETGEGYPESPQRLVAILKYIKENKLPVSFDKPEDVKEKDLYVIHDEAYIERLKFLSDTQQGGGDNPFSMNTFKIAKLAAGAALKAARNSKEDFSFALVRPPGHHAGKDFFGGFCYLNNIAFAVASLLESELKRAMIVDIDQHHGNGTQDIFYEDNRVFYLSFHQDPGTCFPWNSGFEKENNGHIKNVVVQPETTDAEYLKIFEENFSKYVAEFKPQLIGVSVGFDTFYKDHSCGNAIDIRDSATYNKIGSMIRKQAEELEARTFAVLEGGYCLDTLGQNFWSFCSAFL</sequence>
<evidence type="ECO:0000313" key="2">
    <source>
        <dbReference type="EMBL" id="QLJ52901.1"/>
    </source>
</evidence>
<dbReference type="InterPro" id="IPR023696">
    <property type="entry name" value="Ureohydrolase_dom_sf"/>
</dbReference>
<dbReference type="GO" id="GO:0004407">
    <property type="term" value="F:histone deacetylase activity"/>
    <property type="evidence" value="ECO:0007669"/>
    <property type="project" value="TreeGrafter"/>
</dbReference>
<dbReference type="InterPro" id="IPR037138">
    <property type="entry name" value="His_deacetylse_dom_sf"/>
</dbReference>
<dbReference type="InterPro" id="IPR000286">
    <property type="entry name" value="HDACs"/>
</dbReference>
<dbReference type="GO" id="GO:0040029">
    <property type="term" value="P:epigenetic regulation of gene expression"/>
    <property type="evidence" value="ECO:0007669"/>
    <property type="project" value="TreeGrafter"/>
</dbReference>
<dbReference type="Gene3D" id="3.40.800.20">
    <property type="entry name" value="Histone deacetylase domain"/>
    <property type="match status" value="1"/>
</dbReference>
<accession>A0A7D6BT22</accession>
<dbReference type="InterPro" id="IPR023801">
    <property type="entry name" value="His_deacetylse_dom"/>
</dbReference>